<accession>A0ABD1DB92</accession>
<feature type="region of interest" description="Disordered" evidence="1">
    <location>
        <begin position="937"/>
        <end position="982"/>
    </location>
</feature>
<feature type="compositionally biased region" description="Polar residues" evidence="1">
    <location>
        <begin position="685"/>
        <end position="711"/>
    </location>
</feature>
<feature type="region of interest" description="Disordered" evidence="1">
    <location>
        <begin position="670"/>
        <end position="747"/>
    </location>
</feature>
<feature type="compositionally biased region" description="Polar residues" evidence="1">
    <location>
        <begin position="1289"/>
        <end position="1305"/>
    </location>
</feature>
<feature type="region of interest" description="Disordered" evidence="1">
    <location>
        <begin position="1180"/>
        <end position="1318"/>
    </location>
</feature>
<feature type="compositionally biased region" description="Polar residues" evidence="1">
    <location>
        <begin position="952"/>
        <end position="980"/>
    </location>
</feature>
<feature type="compositionally biased region" description="Polar residues" evidence="1">
    <location>
        <begin position="868"/>
        <end position="877"/>
    </location>
</feature>
<keyword evidence="3" id="KW-1185">Reference proteome</keyword>
<feature type="compositionally biased region" description="Low complexity" evidence="1">
    <location>
        <begin position="372"/>
        <end position="385"/>
    </location>
</feature>
<feature type="compositionally biased region" description="Polar residues" evidence="1">
    <location>
        <begin position="333"/>
        <end position="347"/>
    </location>
</feature>
<feature type="compositionally biased region" description="Polar residues" evidence="1">
    <location>
        <begin position="1343"/>
        <end position="1358"/>
    </location>
</feature>
<evidence type="ECO:0000313" key="2">
    <source>
        <dbReference type="EMBL" id="KAL1396925.1"/>
    </source>
</evidence>
<proteinExistence type="predicted"/>
<organism evidence="2 3">
    <name type="scientific">Culex pipiens pipiens</name>
    <name type="common">Northern house mosquito</name>
    <dbReference type="NCBI Taxonomy" id="38569"/>
    <lineage>
        <taxon>Eukaryota</taxon>
        <taxon>Metazoa</taxon>
        <taxon>Ecdysozoa</taxon>
        <taxon>Arthropoda</taxon>
        <taxon>Hexapoda</taxon>
        <taxon>Insecta</taxon>
        <taxon>Pterygota</taxon>
        <taxon>Neoptera</taxon>
        <taxon>Endopterygota</taxon>
        <taxon>Diptera</taxon>
        <taxon>Nematocera</taxon>
        <taxon>Culicoidea</taxon>
        <taxon>Culicidae</taxon>
        <taxon>Culicinae</taxon>
        <taxon>Culicini</taxon>
        <taxon>Culex</taxon>
        <taxon>Culex</taxon>
    </lineage>
</organism>
<feature type="compositionally biased region" description="Polar residues" evidence="1">
    <location>
        <begin position="774"/>
        <end position="790"/>
    </location>
</feature>
<feature type="compositionally biased region" description="Polar residues" evidence="1">
    <location>
        <begin position="1371"/>
        <end position="1386"/>
    </location>
</feature>
<evidence type="ECO:0000256" key="1">
    <source>
        <dbReference type="SAM" id="MobiDB-lite"/>
    </source>
</evidence>
<comment type="caution">
    <text evidence="2">The sequence shown here is derived from an EMBL/GenBank/DDBJ whole genome shotgun (WGS) entry which is preliminary data.</text>
</comment>
<feature type="region of interest" description="Disordered" evidence="1">
    <location>
        <begin position="430"/>
        <end position="494"/>
    </location>
</feature>
<feature type="region of interest" description="Disordered" evidence="1">
    <location>
        <begin position="1330"/>
        <end position="1421"/>
    </location>
</feature>
<protein>
    <submittedName>
        <fullName evidence="2">Uncharacterized protein</fullName>
    </submittedName>
</protein>
<feature type="region of interest" description="Disordered" evidence="1">
    <location>
        <begin position="567"/>
        <end position="586"/>
    </location>
</feature>
<feature type="region of interest" description="Disordered" evidence="1">
    <location>
        <begin position="1026"/>
        <end position="1164"/>
    </location>
</feature>
<feature type="compositionally biased region" description="Acidic residues" evidence="1">
    <location>
        <begin position="1026"/>
        <end position="1038"/>
    </location>
</feature>
<gene>
    <name evidence="2" type="ORF">pipiens_010146</name>
</gene>
<feature type="region of interest" description="Disordered" evidence="1">
    <location>
        <begin position="506"/>
        <end position="551"/>
    </location>
</feature>
<dbReference type="Proteomes" id="UP001562425">
    <property type="component" value="Unassembled WGS sequence"/>
</dbReference>
<feature type="compositionally biased region" description="Polar residues" evidence="1">
    <location>
        <begin position="1042"/>
        <end position="1063"/>
    </location>
</feature>
<feature type="compositionally biased region" description="Low complexity" evidence="1">
    <location>
        <begin position="1397"/>
        <end position="1408"/>
    </location>
</feature>
<reference evidence="2 3" key="1">
    <citation type="submission" date="2024-05" db="EMBL/GenBank/DDBJ databases">
        <title>Culex pipiens pipiens assembly and annotation.</title>
        <authorList>
            <person name="Alout H."/>
            <person name="Durand T."/>
        </authorList>
    </citation>
    <scope>NUCLEOTIDE SEQUENCE [LARGE SCALE GENOMIC DNA]</scope>
    <source>
        <strain evidence="2">HA-2024</strain>
        <tissue evidence="2">Whole body</tissue>
    </source>
</reference>
<sequence>MTNPQYSFAFSKKLIETLAKHFEEVQRDEQSGWQRIALELNDFDGVPLQSWQVLRAYFKRSLVFKLSKTRFTDDQELIDRLQYPYLRKVYSITVSFVDKAPNGKENAEDNVLFTKSVLDGTYDPAVVAVYKRYAFKGKRVPVYINVNDPRYKLPADQRELLMQIEQRRARKHKPVHQLEAGVWHDAASGSRVGGTEGDPVVIEQVASPVQNTNGSVRRLLDDESLDINTQEYEQMMKDSLEPQLPSLPKRRRFTIASTVDSEEEQDELEATSVIDLTSSDSECQNSIVFVDPNDQFANSLINATHDPLQISNAQLAANSQESQAGGEKDTDTSEPLFTPSSGESAKNNSEHPVEPEQTVSQEPAGKAAVRNASSAAVPVVQSSSSTKTSITDNAAKTDQHEVPLQLHSKAPSIAEERSIAPASPKIIRAEDLVAKSQPPTLILQEEPSPAGESRPPVTVKEESLDDPPARSANGVGNNPAVPNGSGSGDLAVPSTNAGFVVRTADEVASTSAKSKTGTIPTEQRTITAEQVSTQTMEEKRPTAVEVASPPIRNAEDLFNRLSGTVTAAVQSEEPPVPSSNAENDLHAPSVEIVQTQSEKAAEVAGTAKKVQPAVVKAEPPDSAKPKMTISAGLLAVFDKLDAMFDGYHATITVSGTRSTSSFDAVHVIQSSSAKTSQPDVARAVSEQTTTQQLHSKTPEKTSSVEQGSQVGSAKIVREEDLVTKSQPSSLIPQGEPSAAEVGSVSASTDAEHIVPPVVESAIAKQIQPGVVSPVNEQTGGNPAVQSSSDPENAPLHLHNKSPENASSVEQRSKARSSKIVREEDLAEESQPTADPNARPAEILAVLNGSVSGSTDTEHEVPPAVEIVQPQQNETGKITGSTSEMVANAKQIQPGVVRPVNEHAVGLGCDPAVQSRFDRENVLQQLHKKTSEIIREEDLVAKRQPPSLIPQGEPSTAEGSRQTADVASLPTKSPPNRSSTEVVHEVPPAVEIVLPKPAVMNAEPSEAGFSNLSASLDKFIELYGDFDSDSDSDSPDSDAYEIATSSEKNPQINSGPISTEQCATGQPDVVKPVNVPSSSGRVDVPQQLHNKAPEKTSSIEIIREEDLVAKRQPPSLIPQEEPSIADGSRPTADATLPPTEDPPARPAKVQPAVVKAEPSEKVKTTSFPSLSASIDKYFAINGDFDSDSDSDSPAPLVANSGTKGGPCCSDTVLVVSSTGSTSEKAATVDQIQPSVVGPINERNPTVQNNSDRENVPQQLHSKAPEKSSSVIREENLVAKSQPPTLIPQEEPSTTEGSRPTVDSTLPPTEDPPARPAEVVGPLVSPAIEIATAKQIPPSVDAGETATSSAKDPQINSESISAEPVIGPAGNPAVQSSSGSENVIQTSVEIGEPQPQGNAVTSTTKATSVTEDSAQDRSQASTSGELVPGVIRPTVPRIVFRRWLAHRQTLEPVIRRHLALVATLRHRWPQLFHRTTADIFSNVNSLNDAITATLFPVLKPTNAVRVLQIRAMVDPLVIRIAYGLAPQELERAQQAANRSHRPVLVERKWNIVLESSESVEGRGGSPAPKRIKISEAGSNSYTVQSNSPVAICLSDSEDSPSVRLPVRKRRQQRVRTELYK</sequence>
<feature type="compositionally biased region" description="Polar residues" evidence="1">
    <location>
        <begin position="508"/>
        <end position="535"/>
    </location>
</feature>
<feature type="region of interest" description="Disordered" evidence="1">
    <location>
        <begin position="317"/>
        <end position="417"/>
    </location>
</feature>
<name>A0ABD1DB92_CULPP</name>
<feature type="compositionally biased region" description="Polar residues" evidence="1">
    <location>
        <begin position="1241"/>
        <end position="1269"/>
    </location>
</feature>
<feature type="compositionally biased region" description="Low complexity" evidence="1">
    <location>
        <begin position="472"/>
        <end position="484"/>
    </location>
</feature>
<evidence type="ECO:0000313" key="3">
    <source>
        <dbReference type="Proteomes" id="UP001562425"/>
    </source>
</evidence>
<dbReference type="EMBL" id="JBEHCU010006518">
    <property type="protein sequence ID" value="KAL1396925.1"/>
    <property type="molecule type" value="Genomic_DNA"/>
</dbReference>
<feature type="region of interest" description="Disordered" evidence="1">
    <location>
        <begin position="772"/>
        <end position="877"/>
    </location>
</feature>
<feature type="compositionally biased region" description="Low complexity" evidence="1">
    <location>
        <begin position="1208"/>
        <end position="1221"/>
    </location>
</feature>